<evidence type="ECO:0000259" key="9">
    <source>
        <dbReference type="Pfam" id="PF00999"/>
    </source>
</evidence>
<keyword evidence="5 8" id="KW-1133">Transmembrane helix</keyword>
<dbReference type="EMBL" id="VLJT01000045">
    <property type="protein sequence ID" value="TWH10103.1"/>
    <property type="molecule type" value="Genomic_DNA"/>
</dbReference>
<keyword evidence="6" id="KW-0406">Ion transport</keyword>
<feature type="transmembrane region" description="Helical" evidence="8">
    <location>
        <begin position="186"/>
        <end position="208"/>
    </location>
</feature>
<evidence type="ECO:0000256" key="2">
    <source>
        <dbReference type="ARBA" id="ARBA00022448"/>
    </source>
</evidence>
<evidence type="ECO:0000256" key="7">
    <source>
        <dbReference type="ARBA" id="ARBA00023136"/>
    </source>
</evidence>
<feature type="transmembrane region" description="Helical" evidence="8">
    <location>
        <begin position="117"/>
        <end position="137"/>
    </location>
</feature>
<feature type="transmembrane region" description="Helical" evidence="8">
    <location>
        <begin position="342"/>
        <end position="360"/>
    </location>
</feature>
<reference evidence="10 11" key="1">
    <citation type="submission" date="2019-07" db="EMBL/GenBank/DDBJ databases">
        <title>Genome sequencing of lignin-degrading bacterial isolates.</title>
        <authorList>
            <person name="Gladden J."/>
        </authorList>
    </citation>
    <scope>NUCLEOTIDE SEQUENCE [LARGE SCALE GENOMIC DNA]</scope>
    <source>
        <strain evidence="10 11">J45</strain>
    </source>
</reference>
<evidence type="ECO:0000313" key="10">
    <source>
        <dbReference type="EMBL" id="TWH10103.1"/>
    </source>
</evidence>
<feature type="transmembrane region" description="Helical" evidence="8">
    <location>
        <begin position="157"/>
        <end position="174"/>
    </location>
</feature>
<feature type="transmembrane region" description="Helical" evidence="8">
    <location>
        <begin position="308"/>
        <end position="330"/>
    </location>
</feature>
<evidence type="ECO:0000313" key="11">
    <source>
        <dbReference type="Proteomes" id="UP000317573"/>
    </source>
</evidence>
<keyword evidence="4 8" id="KW-0812">Transmembrane</keyword>
<sequence length="411" mass="42802">MNAFVVVGLGVGLLCALGSRAIARLRLAAPLVMVTAGIVVSSLMHEDLTDLLDESATEHAVELILALLLFVDATEVRGGLFGGERAVSTRLLAVALPLALIGAVVLGAVLLPFNSMVVLVVVACVVVPTDLAPASGLLRDGRLPERVRRTLNVESGYNDGIVAPIFVVALAMLGENHASEDTGAAITHGLQASMVAGVIGVAVGFGGAHVMRLVTSRALTTPRGVRMGVVLLALVAYSAAASLSANGFIAAFVCGIAYHAIRTATGTLDESESELELAEDLATLSSMAMWFLFGATVSYLFELGLPGWEVFVFAAAALTIIRIVPVRLSLLGSNLPVPDRRAIALLGPRGTASIVFGLLAWQGITDIDDASLVLYVMTATVLGSIAFHSFTVDRVGRRYVRTASTTQSRSS</sequence>
<gene>
    <name evidence="10" type="ORF">L618_004500000070</name>
</gene>
<feature type="domain" description="Cation/H+ exchanger transmembrane" evidence="9">
    <location>
        <begin position="17"/>
        <end position="389"/>
    </location>
</feature>
<evidence type="ECO:0000256" key="3">
    <source>
        <dbReference type="ARBA" id="ARBA00022449"/>
    </source>
</evidence>
<dbReference type="PANTHER" id="PTHR32507:SF8">
    <property type="entry name" value="CNH1P"/>
    <property type="match status" value="1"/>
</dbReference>
<dbReference type="RefSeq" id="WP_145692874.1">
    <property type="nucleotide sequence ID" value="NZ_VLJT01000045.1"/>
</dbReference>
<name>A0A562DKM7_RHORH</name>
<dbReference type="GO" id="GO:0005886">
    <property type="term" value="C:plasma membrane"/>
    <property type="evidence" value="ECO:0007669"/>
    <property type="project" value="UniProtKB-SubCell"/>
</dbReference>
<feature type="transmembrane region" description="Helical" evidence="8">
    <location>
        <begin position="372"/>
        <end position="390"/>
    </location>
</feature>
<comment type="subcellular location">
    <subcellularLocation>
        <location evidence="1">Cell membrane</location>
        <topology evidence="1">Multi-pass membrane protein</topology>
    </subcellularLocation>
</comment>
<feature type="transmembrane region" description="Helical" evidence="8">
    <location>
        <begin position="229"/>
        <end position="261"/>
    </location>
</feature>
<comment type="caution">
    <text evidence="10">The sequence shown here is derived from an EMBL/GenBank/DDBJ whole genome shotgun (WGS) entry which is preliminary data.</text>
</comment>
<keyword evidence="3" id="KW-0050">Antiport</keyword>
<keyword evidence="2" id="KW-0813">Transport</keyword>
<evidence type="ECO:0000256" key="4">
    <source>
        <dbReference type="ARBA" id="ARBA00022692"/>
    </source>
</evidence>
<accession>A0A562DKM7</accession>
<dbReference type="PANTHER" id="PTHR32507">
    <property type="entry name" value="NA(+)/H(+) ANTIPORTER 1"/>
    <property type="match status" value="1"/>
</dbReference>
<evidence type="ECO:0000256" key="1">
    <source>
        <dbReference type="ARBA" id="ARBA00004651"/>
    </source>
</evidence>
<evidence type="ECO:0000256" key="8">
    <source>
        <dbReference type="SAM" id="Phobius"/>
    </source>
</evidence>
<protein>
    <submittedName>
        <fullName evidence="10">NhaP-type Na+/H+ or K+/H+ antiporter</fullName>
    </submittedName>
</protein>
<dbReference type="GO" id="GO:0015297">
    <property type="term" value="F:antiporter activity"/>
    <property type="evidence" value="ECO:0007669"/>
    <property type="project" value="UniProtKB-KW"/>
</dbReference>
<evidence type="ECO:0000256" key="6">
    <source>
        <dbReference type="ARBA" id="ARBA00023065"/>
    </source>
</evidence>
<dbReference type="Proteomes" id="UP000317573">
    <property type="component" value="Unassembled WGS sequence"/>
</dbReference>
<feature type="transmembrane region" description="Helical" evidence="8">
    <location>
        <begin position="91"/>
        <end position="111"/>
    </location>
</feature>
<proteinExistence type="predicted"/>
<organism evidence="10 11">
    <name type="scientific">Rhodococcus rhodochrous J45</name>
    <dbReference type="NCBI Taxonomy" id="935266"/>
    <lineage>
        <taxon>Bacteria</taxon>
        <taxon>Bacillati</taxon>
        <taxon>Actinomycetota</taxon>
        <taxon>Actinomycetes</taxon>
        <taxon>Mycobacteriales</taxon>
        <taxon>Nocardiaceae</taxon>
        <taxon>Rhodococcus</taxon>
    </lineage>
</organism>
<dbReference type="Pfam" id="PF00999">
    <property type="entry name" value="Na_H_Exchanger"/>
    <property type="match status" value="1"/>
</dbReference>
<evidence type="ECO:0000256" key="5">
    <source>
        <dbReference type="ARBA" id="ARBA00022989"/>
    </source>
</evidence>
<dbReference type="InterPro" id="IPR006153">
    <property type="entry name" value="Cation/H_exchanger_TM"/>
</dbReference>
<keyword evidence="7 8" id="KW-0472">Membrane</keyword>
<dbReference type="GO" id="GO:1902600">
    <property type="term" value="P:proton transmembrane transport"/>
    <property type="evidence" value="ECO:0007669"/>
    <property type="project" value="InterPro"/>
</dbReference>
<dbReference type="AlphaFoldDB" id="A0A562DKM7"/>